<name>A0A484MMY6_9ASTE</name>
<proteinExistence type="predicted"/>
<accession>A0A484MMY6</accession>
<reference evidence="1 2" key="1">
    <citation type="submission" date="2018-04" db="EMBL/GenBank/DDBJ databases">
        <authorList>
            <person name="Vogel A."/>
        </authorList>
    </citation>
    <scope>NUCLEOTIDE SEQUENCE [LARGE SCALE GENOMIC DNA]</scope>
</reference>
<evidence type="ECO:0000313" key="1">
    <source>
        <dbReference type="EMBL" id="VFQ90343.1"/>
    </source>
</evidence>
<evidence type="ECO:0000313" key="2">
    <source>
        <dbReference type="Proteomes" id="UP000595140"/>
    </source>
</evidence>
<gene>
    <name evidence="1" type="ORF">CCAM_LOCUS32119</name>
</gene>
<organism evidence="1 2">
    <name type="scientific">Cuscuta campestris</name>
    <dbReference type="NCBI Taxonomy" id="132261"/>
    <lineage>
        <taxon>Eukaryota</taxon>
        <taxon>Viridiplantae</taxon>
        <taxon>Streptophyta</taxon>
        <taxon>Embryophyta</taxon>
        <taxon>Tracheophyta</taxon>
        <taxon>Spermatophyta</taxon>
        <taxon>Magnoliopsida</taxon>
        <taxon>eudicotyledons</taxon>
        <taxon>Gunneridae</taxon>
        <taxon>Pentapetalae</taxon>
        <taxon>asterids</taxon>
        <taxon>lamiids</taxon>
        <taxon>Solanales</taxon>
        <taxon>Convolvulaceae</taxon>
        <taxon>Cuscuteae</taxon>
        <taxon>Cuscuta</taxon>
        <taxon>Cuscuta subgen. Grammica</taxon>
        <taxon>Cuscuta sect. Cleistogrammica</taxon>
    </lineage>
</organism>
<dbReference type="AlphaFoldDB" id="A0A484MMY6"/>
<dbReference type="EMBL" id="OOIL02004046">
    <property type="protein sequence ID" value="VFQ90343.1"/>
    <property type="molecule type" value="Genomic_DNA"/>
</dbReference>
<protein>
    <submittedName>
        <fullName evidence="1">Uncharacterized protein</fullName>
    </submittedName>
</protein>
<dbReference type="Proteomes" id="UP000595140">
    <property type="component" value="Unassembled WGS sequence"/>
</dbReference>
<keyword evidence="2" id="KW-1185">Reference proteome</keyword>
<sequence length="80" mass="8837">MSRSFIKALTFCLLETCDGRELGSLSLSEENGRGLEIFWIGVKVNGLDPLINGEDDHSHKTWTVAPLPQFLPTSINHPSV</sequence>